<evidence type="ECO:0000313" key="3">
    <source>
        <dbReference type="Proteomes" id="UP000887159"/>
    </source>
</evidence>
<dbReference type="Proteomes" id="UP000887159">
    <property type="component" value="Unassembled WGS sequence"/>
</dbReference>
<reference evidence="2" key="1">
    <citation type="submission" date="2020-08" db="EMBL/GenBank/DDBJ databases">
        <title>Multicomponent nature underlies the extraordinary mechanical properties of spider dragline silk.</title>
        <authorList>
            <person name="Kono N."/>
            <person name="Nakamura H."/>
            <person name="Mori M."/>
            <person name="Yoshida Y."/>
            <person name="Ohtoshi R."/>
            <person name="Malay A.D."/>
            <person name="Moran D.A.P."/>
            <person name="Tomita M."/>
            <person name="Numata K."/>
            <person name="Arakawa K."/>
        </authorList>
    </citation>
    <scope>NUCLEOTIDE SEQUENCE</scope>
</reference>
<accession>A0A8X6SBY5</accession>
<dbReference type="EMBL" id="BMAU01021300">
    <property type="protein sequence ID" value="GFY10664.1"/>
    <property type="molecule type" value="Genomic_DNA"/>
</dbReference>
<comment type="caution">
    <text evidence="2">The sequence shown here is derived from an EMBL/GenBank/DDBJ whole genome shotgun (WGS) entry which is preliminary data.</text>
</comment>
<proteinExistence type="predicted"/>
<name>A0A8X6SBY5_TRICX</name>
<evidence type="ECO:0000313" key="2">
    <source>
        <dbReference type="EMBL" id="GFY10664.1"/>
    </source>
</evidence>
<feature type="region of interest" description="Disordered" evidence="1">
    <location>
        <begin position="20"/>
        <end position="50"/>
    </location>
</feature>
<sequence>MACYAEDCEFQMLNDDEIVISGQEESDPVDDETVEDEDKNNESSKGPSNSCAFSALQTAMEWYEQQSECCPTQLLLLKRTRDLAATKRRCIIVQRKISAYFPQ</sequence>
<keyword evidence="3" id="KW-1185">Reference proteome</keyword>
<gene>
    <name evidence="2" type="primary">NCL1_44870</name>
    <name evidence="2" type="ORF">TNCV_2194851</name>
</gene>
<feature type="compositionally biased region" description="Acidic residues" evidence="1">
    <location>
        <begin position="20"/>
        <end position="39"/>
    </location>
</feature>
<dbReference type="AlphaFoldDB" id="A0A8X6SBY5"/>
<evidence type="ECO:0000256" key="1">
    <source>
        <dbReference type="SAM" id="MobiDB-lite"/>
    </source>
</evidence>
<organism evidence="2 3">
    <name type="scientific">Trichonephila clavipes</name>
    <name type="common">Golden silk orbweaver</name>
    <name type="synonym">Nephila clavipes</name>
    <dbReference type="NCBI Taxonomy" id="2585209"/>
    <lineage>
        <taxon>Eukaryota</taxon>
        <taxon>Metazoa</taxon>
        <taxon>Ecdysozoa</taxon>
        <taxon>Arthropoda</taxon>
        <taxon>Chelicerata</taxon>
        <taxon>Arachnida</taxon>
        <taxon>Araneae</taxon>
        <taxon>Araneomorphae</taxon>
        <taxon>Entelegynae</taxon>
        <taxon>Araneoidea</taxon>
        <taxon>Nephilidae</taxon>
        <taxon>Trichonephila</taxon>
    </lineage>
</organism>
<protein>
    <submittedName>
        <fullName evidence="2">Uncharacterized protein</fullName>
    </submittedName>
</protein>